<sequence length="689" mass="75643">MSFLHNRRSFQAFHVKEKEPKLAPARTPPLIPSSAAIENVPQKRSRYRTTSSIGASRIIRRVSSIFTPRKKAPPDLKLVNSALNNISTPRSYSSSKESLESEDDIRRPSGLGSAVSISSLPPSPYSPLSPETKDLSVYHTFPSGEFQRNRAISSPNLLRSLSWKVRGKTRARHASIVPSPTSPASQEPPPVPPLSPKPTIQFPEEIVVLILSHLPQTNVGLLATVSRTFVSAARKALYTTLDLDVLSPLQLEKLVALLASRWELTDLVMTFTCRTWPPFFLCDAHDPKSNQNDLVIQHKDALLTASFTLALERMSNLHSLTLPCFDFSLLSHHTAFGLKNLTFLNDTTTEAETRALFTWLDGQTNITSLRFTCLEDTHTSTKLSISSNIPLHDNTRPGTAPSSPYLKPFSTSGLSPYASPTSSPRSACFHRPLSPPTPFTLFTSSSLLPNLSTLHATPALLTLLTSPLETPSRRPLKSVTLNINTTLYNGLRPASLMSALRGVTHLALRFSENVDRRSFEKVLGAAGAALGAPCKNAADDPFVDAQNPAEVGWRGLQSLEISFNTITQATAQPVRDEALYKSLQASLPRYKALSSLHFFVCCSSDDTQGEFEKEKKDDTPSATEQSLIHSWIKQCPTLGSIVLFSGARWQQNARSVPQAAQPLFAQSRPALPQKRKSTTAYGGTEFKFP</sequence>
<proteinExistence type="predicted"/>
<evidence type="ECO:0000256" key="1">
    <source>
        <dbReference type="SAM" id="MobiDB-lite"/>
    </source>
</evidence>
<keyword evidence="3" id="KW-1185">Reference proteome</keyword>
<feature type="region of interest" description="Disordered" evidence="1">
    <location>
        <begin position="87"/>
        <end position="128"/>
    </location>
</feature>
<accession>A0A067T1G1</accession>
<feature type="compositionally biased region" description="Pro residues" evidence="1">
    <location>
        <begin position="186"/>
        <end position="196"/>
    </location>
</feature>
<dbReference type="InterPro" id="IPR036047">
    <property type="entry name" value="F-box-like_dom_sf"/>
</dbReference>
<evidence type="ECO:0000313" key="3">
    <source>
        <dbReference type="Proteomes" id="UP000027222"/>
    </source>
</evidence>
<organism evidence="2 3">
    <name type="scientific">Galerina marginata (strain CBS 339.88)</name>
    <dbReference type="NCBI Taxonomy" id="685588"/>
    <lineage>
        <taxon>Eukaryota</taxon>
        <taxon>Fungi</taxon>
        <taxon>Dikarya</taxon>
        <taxon>Basidiomycota</taxon>
        <taxon>Agaricomycotina</taxon>
        <taxon>Agaricomycetes</taxon>
        <taxon>Agaricomycetidae</taxon>
        <taxon>Agaricales</taxon>
        <taxon>Agaricineae</taxon>
        <taxon>Strophariaceae</taxon>
        <taxon>Galerina</taxon>
    </lineage>
</organism>
<dbReference type="SUPFAM" id="SSF81383">
    <property type="entry name" value="F-box domain"/>
    <property type="match status" value="1"/>
</dbReference>
<dbReference type="AlphaFoldDB" id="A0A067T1G1"/>
<dbReference type="OrthoDB" id="3259156at2759"/>
<reference evidence="3" key="1">
    <citation type="journal article" date="2014" name="Proc. Natl. Acad. Sci. U.S.A.">
        <title>Extensive sampling of basidiomycete genomes demonstrates inadequacy of the white-rot/brown-rot paradigm for wood decay fungi.</title>
        <authorList>
            <person name="Riley R."/>
            <person name="Salamov A.A."/>
            <person name="Brown D.W."/>
            <person name="Nagy L.G."/>
            <person name="Floudas D."/>
            <person name="Held B.W."/>
            <person name="Levasseur A."/>
            <person name="Lombard V."/>
            <person name="Morin E."/>
            <person name="Otillar R."/>
            <person name="Lindquist E.A."/>
            <person name="Sun H."/>
            <person name="LaButti K.M."/>
            <person name="Schmutz J."/>
            <person name="Jabbour D."/>
            <person name="Luo H."/>
            <person name="Baker S.E."/>
            <person name="Pisabarro A.G."/>
            <person name="Walton J.D."/>
            <person name="Blanchette R.A."/>
            <person name="Henrissat B."/>
            <person name="Martin F."/>
            <person name="Cullen D."/>
            <person name="Hibbett D.S."/>
            <person name="Grigoriev I.V."/>
        </authorList>
    </citation>
    <scope>NUCLEOTIDE SEQUENCE [LARGE SCALE GENOMIC DNA]</scope>
    <source>
        <strain evidence="3">CBS 339.88</strain>
    </source>
</reference>
<gene>
    <name evidence="2" type="ORF">GALMADRAFT_252173</name>
</gene>
<protein>
    <recommendedName>
        <fullName evidence="4">F-box domain-containing protein</fullName>
    </recommendedName>
</protein>
<evidence type="ECO:0008006" key="4">
    <source>
        <dbReference type="Google" id="ProtNLM"/>
    </source>
</evidence>
<feature type="region of interest" description="Disordered" evidence="1">
    <location>
        <begin position="172"/>
        <end position="197"/>
    </location>
</feature>
<dbReference type="HOGENOM" id="CLU_402272_0_0_1"/>
<evidence type="ECO:0000313" key="2">
    <source>
        <dbReference type="EMBL" id="KDR72863.1"/>
    </source>
</evidence>
<dbReference type="Proteomes" id="UP000027222">
    <property type="component" value="Unassembled WGS sequence"/>
</dbReference>
<name>A0A067T1G1_GALM3</name>
<dbReference type="STRING" id="685588.A0A067T1G1"/>
<dbReference type="EMBL" id="KL142387">
    <property type="protein sequence ID" value="KDR72863.1"/>
    <property type="molecule type" value="Genomic_DNA"/>
</dbReference>
<feature type="region of interest" description="Disordered" evidence="1">
    <location>
        <begin position="18"/>
        <end position="50"/>
    </location>
</feature>
<feature type="region of interest" description="Disordered" evidence="1">
    <location>
        <begin position="664"/>
        <end position="689"/>
    </location>
</feature>